<protein>
    <recommendedName>
        <fullName evidence="1">Heterokaryon incompatibility domain-containing protein</fullName>
    </recommendedName>
</protein>
<accession>A0AAN7BEH9</accession>
<gene>
    <name evidence="2" type="ORF">QBC38DRAFT_505406</name>
</gene>
<name>A0AAN7BEH9_9PEZI</name>
<proteinExistence type="predicted"/>
<organism evidence="2 3">
    <name type="scientific">Podospora fimiseda</name>
    <dbReference type="NCBI Taxonomy" id="252190"/>
    <lineage>
        <taxon>Eukaryota</taxon>
        <taxon>Fungi</taxon>
        <taxon>Dikarya</taxon>
        <taxon>Ascomycota</taxon>
        <taxon>Pezizomycotina</taxon>
        <taxon>Sordariomycetes</taxon>
        <taxon>Sordariomycetidae</taxon>
        <taxon>Sordariales</taxon>
        <taxon>Podosporaceae</taxon>
        <taxon>Podospora</taxon>
    </lineage>
</organism>
<dbReference type="PANTHER" id="PTHR33112:SF16">
    <property type="entry name" value="HETEROKARYON INCOMPATIBILITY DOMAIN-CONTAINING PROTEIN"/>
    <property type="match status" value="1"/>
</dbReference>
<evidence type="ECO:0000259" key="1">
    <source>
        <dbReference type="Pfam" id="PF06985"/>
    </source>
</evidence>
<feature type="domain" description="Heterokaryon incompatibility" evidence="1">
    <location>
        <begin position="2"/>
        <end position="86"/>
    </location>
</feature>
<dbReference type="Pfam" id="PF06985">
    <property type="entry name" value="HET"/>
    <property type="match status" value="1"/>
</dbReference>
<sequence>MGEMGNIYQNSTLTIVAASPSQVADGFLSTLKKNESAYQNLVKIPLYLDAKSKLQTLYVGELAREWYRQPNLEVEPLFSRGWSFQEYLLSSRALAFSSTQVSYKCREFYHTLLPLREAHLPVCSPIRWQEGVTGERVDSKEYARIWTHLIEDYSKRQWTIFEDQLSALAGVAAIFNMACKDKYLAGLWASVLVKHLCWVERRSEKPIFGDEDCDKDMRLPSWSWVSRLYPVDFRRYMDSQDAKLVDYKVDLVLDSSPCGPVRGASITLEARILKGRMLEAKKSTEKDKVLAEPGERELLGKALLALGNNLYDFKFPFTVRLIYLGHRSPTIYYPHWMMQFLVVQQLSTALFVRIGVFEAPTDAPRKGDDWWHLIMDMEKEYITIELLRPRHNTPTQGPQGGP</sequence>
<comment type="caution">
    <text evidence="2">The sequence shown here is derived from an EMBL/GenBank/DDBJ whole genome shotgun (WGS) entry which is preliminary data.</text>
</comment>
<reference evidence="2" key="2">
    <citation type="submission" date="2023-05" db="EMBL/GenBank/DDBJ databases">
        <authorList>
            <consortium name="Lawrence Berkeley National Laboratory"/>
            <person name="Steindorff A."/>
            <person name="Hensen N."/>
            <person name="Bonometti L."/>
            <person name="Westerberg I."/>
            <person name="Brannstrom I.O."/>
            <person name="Guillou S."/>
            <person name="Cros-Aarteil S."/>
            <person name="Calhoun S."/>
            <person name="Haridas S."/>
            <person name="Kuo A."/>
            <person name="Mondo S."/>
            <person name="Pangilinan J."/>
            <person name="Riley R."/>
            <person name="Labutti K."/>
            <person name="Andreopoulos B."/>
            <person name="Lipzen A."/>
            <person name="Chen C."/>
            <person name="Yanf M."/>
            <person name="Daum C."/>
            <person name="Ng V."/>
            <person name="Clum A."/>
            <person name="Ohm R."/>
            <person name="Martin F."/>
            <person name="Silar P."/>
            <person name="Natvig D."/>
            <person name="Lalanne C."/>
            <person name="Gautier V."/>
            <person name="Ament-Velasquez S.L."/>
            <person name="Kruys A."/>
            <person name="Hutchinson M.I."/>
            <person name="Powell A.J."/>
            <person name="Barry K."/>
            <person name="Miller A.N."/>
            <person name="Grigoriev I.V."/>
            <person name="Debuchy R."/>
            <person name="Gladieux P."/>
            <person name="Thoren M.H."/>
            <person name="Johannesson H."/>
        </authorList>
    </citation>
    <scope>NUCLEOTIDE SEQUENCE</scope>
    <source>
        <strain evidence="2">CBS 990.96</strain>
    </source>
</reference>
<keyword evidence="3" id="KW-1185">Reference proteome</keyword>
<dbReference type="PANTHER" id="PTHR33112">
    <property type="entry name" value="DOMAIN PROTEIN, PUTATIVE-RELATED"/>
    <property type="match status" value="1"/>
</dbReference>
<dbReference type="InterPro" id="IPR010730">
    <property type="entry name" value="HET"/>
</dbReference>
<dbReference type="AlphaFoldDB" id="A0AAN7BEH9"/>
<evidence type="ECO:0000313" key="2">
    <source>
        <dbReference type="EMBL" id="KAK4220839.1"/>
    </source>
</evidence>
<dbReference type="Proteomes" id="UP001301958">
    <property type="component" value="Unassembled WGS sequence"/>
</dbReference>
<reference evidence="2" key="1">
    <citation type="journal article" date="2023" name="Mol. Phylogenet. Evol.">
        <title>Genome-scale phylogeny and comparative genomics of the fungal order Sordariales.</title>
        <authorList>
            <person name="Hensen N."/>
            <person name="Bonometti L."/>
            <person name="Westerberg I."/>
            <person name="Brannstrom I.O."/>
            <person name="Guillou S."/>
            <person name="Cros-Aarteil S."/>
            <person name="Calhoun S."/>
            <person name="Haridas S."/>
            <person name="Kuo A."/>
            <person name="Mondo S."/>
            <person name="Pangilinan J."/>
            <person name="Riley R."/>
            <person name="LaButti K."/>
            <person name="Andreopoulos B."/>
            <person name="Lipzen A."/>
            <person name="Chen C."/>
            <person name="Yan M."/>
            <person name="Daum C."/>
            <person name="Ng V."/>
            <person name="Clum A."/>
            <person name="Steindorff A."/>
            <person name="Ohm R.A."/>
            <person name="Martin F."/>
            <person name="Silar P."/>
            <person name="Natvig D.O."/>
            <person name="Lalanne C."/>
            <person name="Gautier V."/>
            <person name="Ament-Velasquez S.L."/>
            <person name="Kruys A."/>
            <person name="Hutchinson M.I."/>
            <person name="Powell A.J."/>
            <person name="Barry K."/>
            <person name="Miller A.N."/>
            <person name="Grigoriev I.V."/>
            <person name="Debuchy R."/>
            <person name="Gladieux P."/>
            <person name="Hiltunen Thoren M."/>
            <person name="Johannesson H."/>
        </authorList>
    </citation>
    <scope>NUCLEOTIDE SEQUENCE</scope>
    <source>
        <strain evidence="2">CBS 990.96</strain>
    </source>
</reference>
<evidence type="ECO:0000313" key="3">
    <source>
        <dbReference type="Proteomes" id="UP001301958"/>
    </source>
</evidence>
<dbReference type="EMBL" id="MU865629">
    <property type="protein sequence ID" value="KAK4220839.1"/>
    <property type="molecule type" value="Genomic_DNA"/>
</dbReference>